<evidence type="ECO:0000313" key="2">
    <source>
        <dbReference type="EMBL" id="GIY80663.1"/>
    </source>
</evidence>
<comment type="caution">
    <text evidence="2">The sequence shown here is derived from an EMBL/GenBank/DDBJ whole genome shotgun (WGS) entry which is preliminary data.</text>
</comment>
<dbReference type="AlphaFoldDB" id="A0AAV4WE65"/>
<protein>
    <submittedName>
        <fullName evidence="2">Uncharacterized protein</fullName>
    </submittedName>
</protein>
<keyword evidence="1" id="KW-1133">Transmembrane helix</keyword>
<organism evidence="2 3">
    <name type="scientific">Caerostris extrusa</name>
    <name type="common">Bark spider</name>
    <name type="synonym">Caerostris bankana</name>
    <dbReference type="NCBI Taxonomy" id="172846"/>
    <lineage>
        <taxon>Eukaryota</taxon>
        <taxon>Metazoa</taxon>
        <taxon>Ecdysozoa</taxon>
        <taxon>Arthropoda</taxon>
        <taxon>Chelicerata</taxon>
        <taxon>Arachnida</taxon>
        <taxon>Araneae</taxon>
        <taxon>Araneomorphae</taxon>
        <taxon>Entelegynae</taxon>
        <taxon>Araneoidea</taxon>
        <taxon>Araneidae</taxon>
        <taxon>Caerostris</taxon>
    </lineage>
</organism>
<sequence>MEENGLRNIGGFVPQGFQLSVVLLFGSLFGVYLNEEK</sequence>
<dbReference type="Proteomes" id="UP001054945">
    <property type="component" value="Unassembled WGS sequence"/>
</dbReference>
<reference evidence="2 3" key="1">
    <citation type="submission" date="2021-06" db="EMBL/GenBank/DDBJ databases">
        <title>Caerostris extrusa draft genome.</title>
        <authorList>
            <person name="Kono N."/>
            <person name="Arakawa K."/>
        </authorList>
    </citation>
    <scope>NUCLEOTIDE SEQUENCE [LARGE SCALE GENOMIC DNA]</scope>
</reference>
<proteinExistence type="predicted"/>
<evidence type="ECO:0000256" key="1">
    <source>
        <dbReference type="SAM" id="Phobius"/>
    </source>
</evidence>
<dbReference type="EMBL" id="BPLR01016036">
    <property type="protein sequence ID" value="GIY80663.1"/>
    <property type="molecule type" value="Genomic_DNA"/>
</dbReference>
<accession>A0AAV4WE65</accession>
<name>A0AAV4WE65_CAEEX</name>
<keyword evidence="1" id="KW-0812">Transmembrane</keyword>
<keyword evidence="3" id="KW-1185">Reference proteome</keyword>
<keyword evidence="1" id="KW-0472">Membrane</keyword>
<evidence type="ECO:0000313" key="3">
    <source>
        <dbReference type="Proteomes" id="UP001054945"/>
    </source>
</evidence>
<feature type="transmembrane region" description="Helical" evidence="1">
    <location>
        <begin position="12"/>
        <end position="33"/>
    </location>
</feature>
<feature type="non-terminal residue" evidence="2">
    <location>
        <position position="37"/>
    </location>
</feature>
<gene>
    <name evidence="2" type="ORF">CEXT_522691</name>
</gene>